<dbReference type="PATRIC" id="fig|1629550.3.peg.3496"/>
<dbReference type="AlphaFoldDB" id="A0A0M3DI58"/>
<feature type="transmembrane region" description="Helical" evidence="1">
    <location>
        <begin position="248"/>
        <end position="270"/>
    </location>
</feature>
<evidence type="ECO:0000313" key="2">
    <source>
        <dbReference type="EMBL" id="KKY02280.1"/>
    </source>
</evidence>
<reference evidence="2 3" key="1">
    <citation type="submission" date="2015-04" db="EMBL/GenBank/DDBJ databases">
        <title>Microcin producing Clostridium sp. JC272T.</title>
        <authorList>
            <person name="Jyothsna T."/>
            <person name="Sasikala C."/>
            <person name="Ramana C."/>
        </authorList>
    </citation>
    <scope>NUCLEOTIDE SEQUENCE [LARGE SCALE GENOMIC DNA]</scope>
    <source>
        <strain evidence="2 3">JC272</strain>
    </source>
</reference>
<dbReference type="EMBL" id="LBBT01000087">
    <property type="protein sequence ID" value="KKY02280.1"/>
    <property type="molecule type" value="Genomic_DNA"/>
</dbReference>
<dbReference type="Proteomes" id="UP000034407">
    <property type="component" value="Unassembled WGS sequence"/>
</dbReference>
<name>A0A0M3DI58_9FIRM</name>
<dbReference type="RefSeq" id="WP_046822152.1">
    <property type="nucleotide sequence ID" value="NZ_LBBT01000087.1"/>
</dbReference>
<keyword evidence="1" id="KW-0812">Transmembrane</keyword>
<evidence type="ECO:0000256" key="1">
    <source>
        <dbReference type="SAM" id="Phobius"/>
    </source>
</evidence>
<evidence type="ECO:0000313" key="3">
    <source>
        <dbReference type="Proteomes" id="UP000034407"/>
    </source>
</evidence>
<gene>
    <name evidence="2" type="ORF">VN21_03990</name>
</gene>
<organism evidence="2 3">
    <name type="scientific">Paraclostridium benzoelyticum</name>
    <dbReference type="NCBI Taxonomy" id="1629550"/>
    <lineage>
        <taxon>Bacteria</taxon>
        <taxon>Bacillati</taxon>
        <taxon>Bacillota</taxon>
        <taxon>Clostridia</taxon>
        <taxon>Peptostreptococcales</taxon>
        <taxon>Peptostreptococcaceae</taxon>
        <taxon>Paraclostridium</taxon>
    </lineage>
</organism>
<feature type="transmembrane region" description="Helical" evidence="1">
    <location>
        <begin position="460"/>
        <end position="480"/>
    </location>
</feature>
<feature type="transmembrane region" description="Helical" evidence="1">
    <location>
        <begin position="403"/>
        <end position="424"/>
    </location>
</feature>
<comment type="caution">
    <text evidence="2">The sequence shown here is derived from an EMBL/GenBank/DDBJ whole genome shotgun (WGS) entry which is preliminary data.</text>
</comment>
<protein>
    <submittedName>
        <fullName evidence="2">Uncharacterized protein</fullName>
    </submittedName>
</protein>
<feature type="transmembrane region" description="Helical" evidence="1">
    <location>
        <begin position="191"/>
        <end position="210"/>
    </location>
</feature>
<feature type="transmembrane region" description="Helical" evidence="1">
    <location>
        <begin position="375"/>
        <end position="397"/>
    </location>
</feature>
<feature type="transmembrane region" description="Helical" evidence="1">
    <location>
        <begin position="66"/>
        <end position="88"/>
    </location>
</feature>
<proteinExistence type="predicted"/>
<dbReference type="OrthoDB" id="9950918at2"/>
<feature type="transmembrane region" description="Helical" evidence="1">
    <location>
        <begin position="308"/>
        <end position="324"/>
    </location>
</feature>
<keyword evidence="1" id="KW-1133">Transmembrane helix</keyword>
<feature type="transmembrane region" description="Helical" evidence="1">
    <location>
        <begin position="222"/>
        <end position="241"/>
    </location>
</feature>
<feature type="transmembrane region" description="Helical" evidence="1">
    <location>
        <begin position="28"/>
        <end position="46"/>
    </location>
</feature>
<feature type="transmembrane region" description="Helical" evidence="1">
    <location>
        <begin position="121"/>
        <end position="141"/>
    </location>
</feature>
<keyword evidence="3" id="KW-1185">Reference proteome</keyword>
<accession>A0A0M3DI58</accession>
<feature type="transmembrane region" description="Helical" evidence="1">
    <location>
        <begin position="436"/>
        <end position="454"/>
    </location>
</feature>
<sequence>MRLEKSFLILTTMLKGIKNSLYNKIKKYFIIISIVVPFFILLGTIISYKIFSPMINAIIVGNKSMFFSFISSSMLNVTLITFVVYIILINSDNDTSNYSKIIKWLPLTKREKICAQTIQELFFIIITNLCYVMFFHLPSFIGSKVNIKIITIYLISVIMQSLLTYFLLNIIYLLIIRLLYFVSHKKFIRELASIILGINAFIYLVSKINLENLLVKSNSYKISIVNILLPVIDMCSGYGYFNYKDARICLILSGIILILGVFITIMFSGIELDNRNLMLFKYIPKCKGKMLWIVTKEIKHIVRSETNISNFFVLICIIISVGFLDPNTIDKTITNLILSSFCSIFALSSFGEDRNFTIYSNIIPISSKLISYGKLIGNLIIGIFLYTILFFIVFTYLGINIELFKSGLMYTTIGIIVIYTYGIVIPVREKEPFSNIIVFLSFAAICILVSIISLTFSGAYIYQIILMAVVVITFIIPKLYKLNSKLD</sequence>
<keyword evidence="1" id="KW-0472">Membrane</keyword>
<feature type="transmembrane region" description="Helical" evidence="1">
    <location>
        <begin position="153"/>
        <end position="179"/>
    </location>
</feature>